<dbReference type="RefSeq" id="WP_006627673.1">
    <property type="nucleotide sequence ID" value="NZ_ADFR01000016.1"/>
</dbReference>
<dbReference type="EMBL" id="ADFR01000016">
    <property type="protein sequence ID" value="EFC05279.1"/>
    <property type="molecule type" value="Genomic_DNA"/>
</dbReference>
<dbReference type="AlphaFoldDB" id="D2MQL0"/>
<dbReference type="Proteomes" id="UP000005017">
    <property type="component" value="Unassembled WGS sequence"/>
</dbReference>
<dbReference type="eggNOG" id="COG0392">
    <property type="taxonomic scope" value="Bacteria"/>
</dbReference>
<evidence type="ECO:0000256" key="2">
    <source>
        <dbReference type="ARBA" id="ARBA00022475"/>
    </source>
</evidence>
<comment type="function">
    <text evidence="6">Catalyzes the transfer of a lysyl group from L-lysyl-tRNA(Lys) to membrane-bound phosphatidylglycerol (PG), which produces lysylphosphatidylglycerol (LPG), a major component of the bacterial membrane with a positive net charge. LPG synthesis contributes to bacterial virulence as it is involved in the resistance mechanism against cationic antimicrobial peptides (CAMP) produces by the host's immune system (defensins, cathelicidins) and by the competing microorganisms.</text>
</comment>
<proteinExistence type="inferred from homology"/>
<evidence type="ECO:0000256" key="4">
    <source>
        <dbReference type="ARBA" id="ARBA00022989"/>
    </source>
</evidence>
<evidence type="ECO:0000256" key="1">
    <source>
        <dbReference type="ARBA" id="ARBA00004651"/>
    </source>
</evidence>
<organism evidence="8 9">
    <name type="scientific">Bulleidia extructa W1219</name>
    <dbReference type="NCBI Taxonomy" id="679192"/>
    <lineage>
        <taxon>Bacteria</taxon>
        <taxon>Bacillati</taxon>
        <taxon>Bacillota</taxon>
        <taxon>Erysipelotrichia</taxon>
        <taxon>Erysipelotrichales</taxon>
        <taxon>Erysipelotrichaceae</taxon>
        <taxon>Bulleidia</taxon>
    </lineage>
</organism>
<feature type="transmembrane region" description="Helical" evidence="6">
    <location>
        <begin position="324"/>
        <end position="340"/>
    </location>
</feature>
<reference evidence="9" key="1">
    <citation type="submission" date="2009-12" db="EMBL/GenBank/DDBJ databases">
        <title>Sequence of Clostridiales genomosp. BVAB3 str. UPII9-5.</title>
        <authorList>
            <person name="Madupu R."/>
            <person name="Durkin A.S."/>
            <person name="Torralba M."/>
            <person name="Methe B."/>
            <person name="Sutton G.G."/>
            <person name="Strausberg R.L."/>
            <person name="Nelson K.E."/>
        </authorList>
    </citation>
    <scope>NUCLEOTIDE SEQUENCE [LARGE SCALE GENOMIC DNA]</scope>
    <source>
        <strain evidence="9">W1219</strain>
    </source>
</reference>
<dbReference type="GO" id="GO:0006629">
    <property type="term" value="P:lipid metabolic process"/>
    <property type="evidence" value="ECO:0007669"/>
    <property type="project" value="UniProtKB-KW"/>
</dbReference>
<dbReference type="GO" id="GO:0046677">
    <property type="term" value="P:response to antibiotic"/>
    <property type="evidence" value="ECO:0007669"/>
    <property type="project" value="UniProtKB-KW"/>
</dbReference>
<keyword evidence="4 6" id="KW-1133">Transmembrane helix</keyword>
<dbReference type="GO" id="GO:0050071">
    <property type="term" value="F:phosphatidylglycerol lysyltransferase activity"/>
    <property type="evidence" value="ECO:0007669"/>
    <property type="project" value="UniProtKB-EC"/>
</dbReference>
<keyword evidence="6" id="KW-0443">Lipid metabolism</keyword>
<keyword evidence="6" id="KW-0046">Antibiotic resistance</keyword>
<dbReference type="OrthoDB" id="9810654at2"/>
<evidence type="ECO:0000313" key="8">
    <source>
        <dbReference type="EMBL" id="EFC05279.1"/>
    </source>
</evidence>
<evidence type="ECO:0000313" key="9">
    <source>
        <dbReference type="Proteomes" id="UP000005017"/>
    </source>
</evidence>
<comment type="catalytic activity">
    <reaction evidence="6">
        <text>L-lysyl-tRNA(Lys) + a 1,2-diacyl-sn-glycero-3-phospho-(1'-sn-glycerol) = a 1,2-diacyl-sn-glycero-3-phospho-1'-(3'-O-L-lysyl)-sn-glycerol + tRNA(Lys)</text>
        <dbReference type="Rhea" id="RHEA:10668"/>
        <dbReference type="Rhea" id="RHEA-COMP:9696"/>
        <dbReference type="Rhea" id="RHEA-COMP:9697"/>
        <dbReference type="ChEBI" id="CHEBI:64716"/>
        <dbReference type="ChEBI" id="CHEBI:75792"/>
        <dbReference type="ChEBI" id="CHEBI:78442"/>
        <dbReference type="ChEBI" id="CHEBI:78529"/>
        <dbReference type="EC" id="2.3.2.3"/>
    </reaction>
</comment>
<gene>
    <name evidence="6" type="primary">mprF</name>
    <name evidence="8" type="ORF">HMPREF9013_0563</name>
</gene>
<dbReference type="InterPro" id="IPR022791">
    <property type="entry name" value="L-PG_synthase/AglD"/>
</dbReference>
<sequence>MLKFLKKLFKNTVFNIFLVFALTGFVFYMTLKDHYQDVINHLKAANPWILWLLVVLLVLEKALLGKGLALEVQANYKNYHFKEGFVNAYIAGLFNNITPGASGGQVAQLYVFRKQGVSVSRAVGVLWLDFIVYQGTMIAVVLALLLMRFGYFYRTYSSFFAIVLGGFAIALGIIMFLILLAKSKKFYTWLTTKGIYIGAKLHLVKDVKTSLSRLDKTLENLAQEITTLHQNHRLVYQLVSINLMRFLIIYSVPVLCAWALHIPFTMKTILDMIALSSFVAMVNAFLPMPGSSGGTEATFVLMFSTIFTSAQATSIMILWRLSTFYLTLIIGAMVFFIVKMKTE</sequence>
<dbReference type="EC" id="2.3.2.3" evidence="6"/>
<evidence type="ECO:0000256" key="6">
    <source>
        <dbReference type="RuleBase" id="RU363042"/>
    </source>
</evidence>
<comment type="subcellular location">
    <subcellularLocation>
        <location evidence="1 6">Cell membrane</location>
        <topology evidence="1 6">Multi-pass membrane protein</topology>
    </subcellularLocation>
</comment>
<keyword evidence="7" id="KW-0175">Coiled coil</keyword>
<comment type="caution">
    <text evidence="8">The sequence shown here is derived from an EMBL/GenBank/DDBJ whole genome shotgun (WGS) entry which is preliminary data.</text>
</comment>
<evidence type="ECO:0000256" key="5">
    <source>
        <dbReference type="ARBA" id="ARBA00023136"/>
    </source>
</evidence>
<feature type="transmembrane region" description="Helical" evidence="6">
    <location>
        <begin position="243"/>
        <end position="262"/>
    </location>
</feature>
<keyword evidence="5 6" id="KW-0472">Membrane</keyword>
<accession>D2MQL0</accession>
<comment type="similarity">
    <text evidence="6">Belongs to the LPG synthase family.</text>
</comment>
<feature type="transmembrane region" description="Helical" evidence="6">
    <location>
        <begin position="268"/>
        <end position="286"/>
    </location>
</feature>
<keyword evidence="3 6" id="KW-0812">Transmembrane</keyword>
<keyword evidence="9" id="KW-1185">Reference proteome</keyword>
<dbReference type="PANTHER" id="PTHR37693">
    <property type="entry name" value="PHOSPHATIDYLGLYCEROL LYSYLTRANSFERASE"/>
    <property type="match status" value="1"/>
</dbReference>
<feature type="transmembrane region" description="Helical" evidence="6">
    <location>
        <begin position="122"/>
        <end position="147"/>
    </location>
</feature>
<keyword evidence="2" id="KW-1003">Cell membrane</keyword>
<evidence type="ECO:0000256" key="7">
    <source>
        <dbReference type="SAM" id="Coils"/>
    </source>
</evidence>
<dbReference type="Pfam" id="PF03706">
    <property type="entry name" value="LPG_synthase_TM"/>
    <property type="match status" value="1"/>
</dbReference>
<dbReference type="STRING" id="679192.HMPREF9013_0563"/>
<feature type="transmembrane region" description="Helical" evidence="6">
    <location>
        <begin position="49"/>
        <end position="69"/>
    </location>
</feature>
<feature type="transmembrane region" description="Helical" evidence="6">
    <location>
        <begin position="12"/>
        <end position="29"/>
    </location>
</feature>
<dbReference type="GO" id="GO:0005886">
    <property type="term" value="C:plasma membrane"/>
    <property type="evidence" value="ECO:0007669"/>
    <property type="project" value="UniProtKB-SubCell"/>
</dbReference>
<dbReference type="PANTHER" id="PTHR37693:SF1">
    <property type="entry name" value="INTEGRAL MEMBRANE PROTEIN"/>
    <property type="match status" value="1"/>
</dbReference>
<feature type="coiled-coil region" evidence="7">
    <location>
        <begin position="204"/>
        <end position="231"/>
    </location>
</feature>
<protein>
    <recommendedName>
        <fullName evidence="6">Phosphatidylglycerol lysyltransferase</fullName>
        <ecNumber evidence="6">2.3.2.3</ecNumber>
    </recommendedName>
    <alternativeName>
        <fullName evidence="6">Lysylphosphatidylglycerol synthase</fullName>
    </alternativeName>
</protein>
<evidence type="ECO:0000256" key="3">
    <source>
        <dbReference type="ARBA" id="ARBA00022692"/>
    </source>
</evidence>
<keyword evidence="6" id="KW-0808">Transferase</keyword>
<feature type="transmembrane region" description="Helical" evidence="6">
    <location>
        <begin position="159"/>
        <end position="181"/>
    </location>
</feature>
<dbReference type="NCBIfam" id="TIGR00374">
    <property type="entry name" value="flippase-like domain"/>
    <property type="match status" value="1"/>
</dbReference>
<name>D2MQL0_9FIRM</name>